<name>A0A8S2FRQ9_9BILA</name>
<feature type="non-terminal residue" evidence="1">
    <location>
        <position position="1"/>
    </location>
</feature>
<evidence type="ECO:0000313" key="3">
    <source>
        <dbReference type="Proteomes" id="UP000677228"/>
    </source>
</evidence>
<gene>
    <name evidence="1" type="ORF">OVA965_LOCUS38619</name>
    <name evidence="2" type="ORF">TMI583_LOCUS39824</name>
</gene>
<comment type="caution">
    <text evidence="1">The sequence shown here is derived from an EMBL/GenBank/DDBJ whole genome shotgun (WGS) entry which is preliminary data.</text>
</comment>
<reference evidence="1" key="1">
    <citation type="submission" date="2021-02" db="EMBL/GenBank/DDBJ databases">
        <authorList>
            <person name="Nowell W R."/>
        </authorList>
    </citation>
    <scope>NUCLEOTIDE SEQUENCE</scope>
</reference>
<dbReference type="Proteomes" id="UP000682733">
    <property type="component" value="Unassembled WGS sequence"/>
</dbReference>
<dbReference type="Proteomes" id="UP000677228">
    <property type="component" value="Unassembled WGS sequence"/>
</dbReference>
<protein>
    <submittedName>
        <fullName evidence="1">Uncharacterized protein</fullName>
    </submittedName>
</protein>
<proteinExistence type="predicted"/>
<accession>A0A8S2FRQ9</accession>
<evidence type="ECO:0000313" key="2">
    <source>
        <dbReference type="EMBL" id="CAF4325986.1"/>
    </source>
</evidence>
<sequence length="95" mass="10976">KIQIQNMLCNPNLENETQVLCTWHLPRGRRQINRQYEAKAILMTGHYHQFDDCIEPLFVARCQTLLTNTPHAPNDSHSIKLILTDTMCIDEVSGQ</sequence>
<evidence type="ECO:0000313" key="1">
    <source>
        <dbReference type="EMBL" id="CAF1538040.1"/>
    </source>
</evidence>
<dbReference type="EMBL" id="CAJOBA010060727">
    <property type="protein sequence ID" value="CAF4325986.1"/>
    <property type="molecule type" value="Genomic_DNA"/>
</dbReference>
<organism evidence="1 3">
    <name type="scientific">Didymodactylos carnosus</name>
    <dbReference type="NCBI Taxonomy" id="1234261"/>
    <lineage>
        <taxon>Eukaryota</taxon>
        <taxon>Metazoa</taxon>
        <taxon>Spiralia</taxon>
        <taxon>Gnathifera</taxon>
        <taxon>Rotifera</taxon>
        <taxon>Eurotatoria</taxon>
        <taxon>Bdelloidea</taxon>
        <taxon>Philodinida</taxon>
        <taxon>Philodinidae</taxon>
        <taxon>Didymodactylos</taxon>
    </lineage>
</organism>
<dbReference type="AlphaFoldDB" id="A0A8S2FRQ9"/>
<dbReference type="EMBL" id="CAJNOK010038414">
    <property type="protein sequence ID" value="CAF1538040.1"/>
    <property type="molecule type" value="Genomic_DNA"/>
</dbReference>